<dbReference type="AlphaFoldDB" id="A0A482WUN1"/>
<keyword evidence="1" id="KW-0645">Protease</keyword>
<dbReference type="PANTHER" id="PTHR42884">
    <property type="entry name" value="PROPROTEIN CONVERTASE SUBTILISIN/KEXIN-RELATED"/>
    <property type="match status" value="1"/>
</dbReference>
<organism evidence="7 8">
    <name type="scientific">Laodelphax striatellus</name>
    <name type="common">Small brown planthopper</name>
    <name type="synonym">Delphax striatella</name>
    <dbReference type="NCBI Taxonomy" id="195883"/>
    <lineage>
        <taxon>Eukaryota</taxon>
        <taxon>Metazoa</taxon>
        <taxon>Ecdysozoa</taxon>
        <taxon>Arthropoda</taxon>
        <taxon>Hexapoda</taxon>
        <taxon>Insecta</taxon>
        <taxon>Pterygota</taxon>
        <taxon>Neoptera</taxon>
        <taxon>Paraneoptera</taxon>
        <taxon>Hemiptera</taxon>
        <taxon>Auchenorrhyncha</taxon>
        <taxon>Fulgoroidea</taxon>
        <taxon>Delphacidae</taxon>
        <taxon>Criomorphinae</taxon>
        <taxon>Laodelphax</taxon>
    </lineage>
</organism>
<name>A0A482WUN1_LAOST</name>
<sequence>MRKVLWVQQQHEKVRIKRDFGDSFSSFGSDFSSFYGDSDVQVSASHHPHYRGAPGGPTVFPDPLYKEQWYLNGGAKDGYDMNIAHAWEKGYTGKGVVVSILDDGIQTNHPDLSLNYLCSLS</sequence>
<evidence type="ECO:0000256" key="2">
    <source>
        <dbReference type="ARBA" id="ARBA00022801"/>
    </source>
</evidence>
<dbReference type="PROSITE" id="PS51892">
    <property type="entry name" value="SUBTILASE"/>
    <property type="match status" value="1"/>
</dbReference>
<keyword evidence="8" id="KW-1185">Reference proteome</keyword>
<dbReference type="InterPro" id="IPR036852">
    <property type="entry name" value="Peptidase_S8/S53_dom_sf"/>
</dbReference>
<dbReference type="GO" id="GO:0016485">
    <property type="term" value="P:protein processing"/>
    <property type="evidence" value="ECO:0007669"/>
    <property type="project" value="TreeGrafter"/>
</dbReference>
<comment type="caution">
    <text evidence="5">Lacks conserved residue(s) required for the propagation of feature annotation.</text>
</comment>
<evidence type="ECO:0000313" key="8">
    <source>
        <dbReference type="Proteomes" id="UP000291343"/>
    </source>
</evidence>
<proteinExistence type="inferred from homology"/>
<evidence type="ECO:0000256" key="4">
    <source>
        <dbReference type="ARBA" id="ARBA00023157"/>
    </source>
</evidence>
<evidence type="ECO:0000256" key="1">
    <source>
        <dbReference type="ARBA" id="ARBA00022670"/>
    </source>
</evidence>
<dbReference type="OrthoDB" id="300641at2759"/>
<accession>A0A482WUN1</accession>
<keyword evidence="3" id="KW-0720">Serine protease</keyword>
<comment type="caution">
    <text evidence="7">The sequence shown here is derived from an EMBL/GenBank/DDBJ whole genome shotgun (WGS) entry which is preliminary data.</text>
</comment>
<comment type="similarity">
    <text evidence="5">Belongs to the peptidase S8 family.</text>
</comment>
<dbReference type="EMBL" id="QKKF02024950">
    <property type="protein sequence ID" value="RZF37214.1"/>
    <property type="molecule type" value="Genomic_DNA"/>
</dbReference>
<keyword evidence="4" id="KW-1015">Disulfide bond</keyword>
<dbReference type="GO" id="GO:0005802">
    <property type="term" value="C:trans-Golgi network"/>
    <property type="evidence" value="ECO:0007669"/>
    <property type="project" value="TreeGrafter"/>
</dbReference>
<keyword evidence="2" id="KW-0378">Hydrolase</keyword>
<protein>
    <recommendedName>
        <fullName evidence="6">Peptidase S8/S53 domain-containing protein</fullName>
    </recommendedName>
</protein>
<dbReference type="Gene3D" id="3.40.50.200">
    <property type="entry name" value="Peptidase S8/S53 domain"/>
    <property type="match status" value="1"/>
</dbReference>
<reference evidence="7 8" key="1">
    <citation type="journal article" date="2017" name="Gigascience">
        <title>Genome sequence of the small brown planthopper, Laodelphax striatellus.</title>
        <authorList>
            <person name="Zhu J."/>
            <person name="Jiang F."/>
            <person name="Wang X."/>
            <person name="Yang P."/>
            <person name="Bao Y."/>
            <person name="Zhao W."/>
            <person name="Wang W."/>
            <person name="Lu H."/>
            <person name="Wang Q."/>
            <person name="Cui N."/>
            <person name="Li J."/>
            <person name="Chen X."/>
            <person name="Luo L."/>
            <person name="Yu J."/>
            <person name="Kang L."/>
            <person name="Cui F."/>
        </authorList>
    </citation>
    <scope>NUCLEOTIDE SEQUENCE [LARGE SCALE GENOMIC DNA]</scope>
    <source>
        <strain evidence="7">Lst14</strain>
    </source>
</reference>
<feature type="domain" description="Peptidase S8/S53" evidence="6">
    <location>
        <begin position="93"/>
        <end position="116"/>
    </location>
</feature>
<evidence type="ECO:0000256" key="3">
    <source>
        <dbReference type="ARBA" id="ARBA00022825"/>
    </source>
</evidence>
<evidence type="ECO:0000256" key="5">
    <source>
        <dbReference type="PROSITE-ProRule" id="PRU01240"/>
    </source>
</evidence>
<dbReference type="GO" id="GO:0004252">
    <property type="term" value="F:serine-type endopeptidase activity"/>
    <property type="evidence" value="ECO:0007669"/>
    <property type="project" value="InterPro"/>
</dbReference>
<dbReference type="SMR" id="A0A482WUN1"/>
<feature type="non-terminal residue" evidence="7">
    <location>
        <position position="121"/>
    </location>
</feature>
<evidence type="ECO:0000259" key="6">
    <source>
        <dbReference type="Pfam" id="PF00082"/>
    </source>
</evidence>
<dbReference type="PANTHER" id="PTHR42884:SF23">
    <property type="entry name" value="FURIN-LIKE PROTEASE 2"/>
    <property type="match status" value="1"/>
</dbReference>
<dbReference type="Proteomes" id="UP000291343">
    <property type="component" value="Unassembled WGS sequence"/>
</dbReference>
<dbReference type="PROSITE" id="PS00136">
    <property type="entry name" value="SUBTILASE_ASP"/>
    <property type="match status" value="1"/>
</dbReference>
<gene>
    <name evidence="7" type="ORF">LSTR_LSTR011064</name>
</gene>
<dbReference type="SUPFAM" id="SSF52743">
    <property type="entry name" value="Subtilisin-like"/>
    <property type="match status" value="1"/>
</dbReference>
<evidence type="ECO:0000313" key="7">
    <source>
        <dbReference type="EMBL" id="RZF37214.1"/>
    </source>
</evidence>
<dbReference type="Pfam" id="PF00082">
    <property type="entry name" value="Peptidase_S8"/>
    <property type="match status" value="1"/>
</dbReference>
<dbReference type="InterPro" id="IPR023827">
    <property type="entry name" value="Peptidase_S8_Asp-AS"/>
</dbReference>
<dbReference type="STRING" id="195883.A0A482WUN1"/>
<dbReference type="InterPro" id="IPR000209">
    <property type="entry name" value="Peptidase_S8/S53_dom"/>
</dbReference>
<dbReference type="GO" id="GO:0000139">
    <property type="term" value="C:Golgi membrane"/>
    <property type="evidence" value="ECO:0007669"/>
    <property type="project" value="TreeGrafter"/>
</dbReference>
<dbReference type="InParanoid" id="A0A482WUN1"/>